<dbReference type="InterPro" id="IPR026153">
    <property type="entry name" value="Treslin"/>
</dbReference>
<feature type="domain" description="Treslin N-terminal" evidence="3">
    <location>
        <begin position="1"/>
        <end position="175"/>
    </location>
</feature>
<evidence type="ECO:0000259" key="3">
    <source>
        <dbReference type="Pfam" id="PF21854"/>
    </source>
</evidence>
<dbReference type="InterPro" id="IPR053919">
    <property type="entry name" value="Treslin_N"/>
</dbReference>
<evidence type="ECO:0000313" key="5">
    <source>
        <dbReference type="EMBL" id="NXD76551.1"/>
    </source>
</evidence>
<feature type="compositionally biased region" description="Basic residues" evidence="1">
    <location>
        <begin position="536"/>
        <end position="553"/>
    </location>
</feature>
<dbReference type="GO" id="GO:0007095">
    <property type="term" value="P:mitotic G2 DNA damage checkpoint signaling"/>
    <property type="evidence" value="ECO:0007669"/>
    <property type="project" value="TreeGrafter"/>
</dbReference>
<dbReference type="Pfam" id="PF15292">
    <property type="entry name" value="Treslin_M"/>
    <property type="match status" value="1"/>
</dbReference>
<feature type="domain" description="Treslin STD" evidence="4">
    <location>
        <begin position="621"/>
        <end position="770"/>
    </location>
</feature>
<feature type="region of interest" description="Disordered" evidence="1">
    <location>
        <begin position="96"/>
        <end position="122"/>
    </location>
</feature>
<proteinExistence type="predicted"/>
<dbReference type="OrthoDB" id="5812172at2759"/>
<sequence>LRLLNHLGCRFGQSRLRWAFRFFDSLGGRGGASRGGGFRPPGPGAWARFEEELAERFGARGPSAVLPGPAPRAALTHSGLKETLLDFQWDRPEIASPAKPLRRSRRTGLAAGEPPESQAPPEGFVNAVFLFSPCPHSRRELRQFVSGSDARSFSPREPPTAQEVAEKLLPKSVQELIADQKITLFWVDTAEWSQLIESPDHIGYWTMFELICQMGGTILPAETLVQCLSHNRGDLAYGVLGDSSSPVPQTVPWTMLLPLDATLNCLFLKPSVFQAVFPQQQGTLFLSMPGGKKQESCAVILEPLTVSQRQLHFPVSIFLKGSLTGWSLVQAGPFLTESWILQSSQDGQAARNQSLFHQLLSSLMSEELHMVAEVSLCEAWCPCTAVLSPLSESTAVLTVFSAEKAAEVQRCSLEGAVVENSSQDHALHLPDIVHSVLSKIGTSVEDSLAKTAVPEWVQRELSHTGVWHPSVLEAWYPASGACGASSDLMESFRLLQVPCAYGKDDADQSEVELSESLSELYQRKLSETSAAAGPGHNRKRRGVPRTPVRQKMKTMSRSLQMLNVARLNVKAQKYQPDGVPPTVSEKIPQKLSAKRSDEKVEEKEKALSMGTISLADFKTEEELQSHLSASYQKAVAEGVLSSVCAQSMIMAIKRFFKVQDAKEKEVACVERVRNHLLKTSKMLRQQHGLQKETKVRECQLQVFLRLELCLQCPSLQSNTDEMEQLLEEANMLRILCLTEDPGYLTKFLEEILELYINSIPKTLGDIYYGLGTQIPSKLASVLPSDFFSDDSMTLDSKSPGLPPSLSSALTPSAACLRSESDQLEELRSRSA</sequence>
<gene>
    <name evidence="5" type="primary">Ticrr_1</name>
    <name evidence="5" type="ORF">HALSEN_R03216</name>
</gene>
<organism evidence="5 6">
    <name type="scientific">Halcyon senegalensis</name>
    <dbReference type="NCBI Taxonomy" id="342381"/>
    <lineage>
        <taxon>Eukaryota</taxon>
        <taxon>Metazoa</taxon>
        <taxon>Chordata</taxon>
        <taxon>Craniata</taxon>
        <taxon>Vertebrata</taxon>
        <taxon>Euteleostomi</taxon>
        <taxon>Archelosauria</taxon>
        <taxon>Archosauria</taxon>
        <taxon>Dinosauria</taxon>
        <taxon>Saurischia</taxon>
        <taxon>Theropoda</taxon>
        <taxon>Coelurosauria</taxon>
        <taxon>Aves</taxon>
        <taxon>Neognathae</taxon>
        <taxon>Neoaves</taxon>
        <taxon>Telluraves</taxon>
        <taxon>Coraciimorphae</taxon>
        <taxon>Coraciiformes</taxon>
        <taxon>Alcedinidae</taxon>
        <taxon>Halcyon</taxon>
    </lineage>
</organism>
<dbReference type="GO" id="GO:0030174">
    <property type="term" value="P:regulation of DNA-templated DNA replication initiation"/>
    <property type="evidence" value="ECO:0007669"/>
    <property type="project" value="TreeGrafter"/>
</dbReference>
<protein>
    <submittedName>
        <fullName evidence="5">TICRR protein</fullName>
    </submittedName>
</protein>
<dbReference type="InterPro" id="IPR053920">
    <property type="entry name" value="Treslin_STD"/>
</dbReference>
<dbReference type="EMBL" id="WBNJ01000021">
    <property type="protein sequence ID" value="NXD76551.1"/>
    <property type="molecule type" value="Genomic_DNA"/>
</dbReference>
<dbReference type="Proteomes" id="UP000648918">
    <property type="component" value="Unassembled WGS sequence"/>
</dbReference>
<reference evidence="5" key="1">
    <citation type="submission" date="2019-09" db="EMBL/GenBank/DDBJ databases">
        <title>Bird 10,000 Genomes (B10K) Project - Family phase.</title>
        <authorList>
            <person name="Zhang G."/>
        </authorList>
    </citation>
    <scope>NUCLEOTIDE SEQUENCE</scope>
    <source>
        <strain evidence="5">B10K-DU-024-03</strain>
        <tissue evidence="5">Muscle</tissue>
    </source>
</reference>
<evidence type="ECO:0000313" key="6">
    <source>
        <dbReference type="Proteomes" id="UP000648918"/>
    </source>
</evidence>
<feature type="non-terminal residue" evidence="5">
    <location>
        <position position="831"/>
    </location>
</feature>
<dbReference type="Pfam" id="PF21854">
    <property type="entry name" value="Treslin_N"/>
    <property type="match status" value="1"/>
</dbReference>
<keyword evidence="6" id="KW-1185">Reference proteome</keyword>
<dbReference type="PANTHER" id="PTHR21556:SF2">
    <property type="entry name" value="TRESLIN"/>
    <property type="match status" value="1"/>
</dbReference>
<dbReference type="InterPro" id="IPR032746">
    <property type="entry name" value="Treslin_M"/>
</dbReference>
<dbReference type="Pfam" id="PF21855">
    <property type="entry name" value="Treslin_STD"/>
    <property type="match status" value="1"/>
</dbReference>
<comment type="caution">
    <text evidence="5">The sequence shown here is derived from an EMBL/GenBank/DDBJ whole genome shotgun (WGS) entry which is preliminary data.</text>
</comment>
<evidence type="ECO:0000256" key="1">
    <source>
        <dbReference type="SAM" id="MobiDB-lite"/>
    </source>
</evidence>
<dbReference type="PANTHER" id="PTHR21556">
    <property type="entry name" value="TRESLIN"/>
    <property type="match status" value="1"/>
</dbReference>
<feature type="region of interest" description="Disordered" evidence="1">
    <location>
        <begin position="526"/>
        <end position="553"/>
    </location>
</feature>
<dbReference type="GO" id="GO:0005634">
    <property type="term" value="C:nucleus"/>
    <property type="evidence" value="ECO:0007669"/>
    <property type="project" value="InterPro"/>
</dbReference>
<feature type="compositionally biased region" description="Low complexity" evidence="1">
    <location>
        <begin position="794"/>
        <end position="813"/>
    </location>
</feature>
<dbReference type="GO" id="GO:0010212">
    <property type="term" value="P:response to ionizing radiation"/>
    <property type="evidence" value="ECO:0007669"/>
    <property type="project" value="InterPro"/>
</dbReference>
<name>A0A851YQH9_9AVES</name>
<dbReference type="GO" id="GO:0006260">
    <property type="term" value="P:DNA replication"/>
    <property type="evidence" value="ECO:0007669"/>
    <property type="project" value="InterPro"/>
</dbReference>
<feature type="region of interest" description="Disordered" evidence="1">
    <location>
        <begin position="575"/>
        <end position="597"/>
    </location>
</feature>
<dbReference type="GO" id="GO:0003682">
    <property type="term" value="F:chromatin binding"/>
    <property type="evidence" value="ECO:0007669"/>
    <property type="project" value="TreeGrafter"/>
</dbReference>
<feature type="non-terminal residue" evidence="5">
    <location>
        <position position="1"/>
    </location>
</feature>
<evidence type="ECO:0000259" key="2">
    <source>
        <dbReference type="Pfam" id="PF15292"/>
    </source>
</evidence>
<feature type="domain" description="Treslin M" evidence="2">
    <location>
        <begin position="257"/>
        <end position="400"/>
    </location>
</feature>
<dbReference type="GO" id="GO:0033314">
    <property type="term" value="P:mitotic DNA replication checkpoint signaling"/>
    <property type="evidence" value="ECO:0007669"/>
    <property type="project" value="InterPro"/>
</dbReference>
<feature type="region of interest" description="Disordered" evidence="1">
    <location>
        <begin position="793"/>
        <end position="813"/>
    </location>
</feature>
<evidence type="ECO:0000259" key="4">
    <source>
        <dbReference type="Pfam" id="PF21855"/>
    </source>
</evidence>
<dbReference type="AlphaFoldDB" id="A0A851YQH9"/>
<accession>A0A851YQH9</accession>